<protein>
    <submittedName>
        <fullName evidence="1">Uncharacterized protein</fullName>
    </submittedName>
</protein>
<sequence>MMIPTLTVMPDFGMGPFLWVNGPEDNSLGVGGNCCDATGRCGSHPMSDDLFEAFKEWIFEFESASWRPLEANGDSDDWERHALKEPELILDWNSFHARGLELARRLKAEVGANFRVVYEKPMEDPQRRIDEWREIRDDGSVVVLSGRFESSN</sequence>
<evidence type="ECO:0000313" key="1">
    <source>
        <dbReference type="EMBL" id="RNF33988.1"/>
    </source>
</evidence>
<dbReference type="OrthoDB" id="283616at2"/>
<dbReference type="RefSeq" id="WP_148043672.1">
    <property type="nucleotide sequence ID" value="NZ_PXNQ02000008.1"/>
</dbReference>
<dbReference type="Proteomes" id="UP000238137">
    <property type="component" value="Unassembled WGS sequence"/>
</dbReference>
<dbReference type="EMBL" id="PXNQ02000008">
    <property type="protein sequence ID" value="RNF33988.1"/>
    <property type="molecule type" value="Genomic_DNA"/>
</dbReference>
<keyword evidence="2" id="KW-1185">Reference proteome</keyword>
<accession>A0A3R7M8J8</accession>
<proteinExistence type="predicted"/>
<evidence type="ECO:0000313" key="2">
    <source>
        <dbReference type="Proteomes" id="UP000238137"/>
    </source>
</evidence>
<name>A0A3R7M8J8_9RHOB</name>
<comment type="caution">
    <text evidence="1">The sequence shown here is derived from an EMBL/GenBank/DDBJ whole genome shotgun (WGS) entry which is preliminary data.</text>
</comment>
<gene>
    <name evidence="1" type="ORF">A7A09_013875</name>
</gene>
<dbReference type="AlphaFoldDB" id="A0A3R7M8J8"/>
<organism evidence="1 2">
    <name type="scientific">Paracoccus methylarcula</name>
    <dbReference type="NCBI Taxonomy" id="72022"/>
    <lineage>
        <taxon>Bacteria</taxon>
        <taxon>Pseudomonadati</taxon>
        <taxon>Pseudomonadota</taxon>
        <taxon>Alphaproteobacteria</taxon>
        <taxon>Rhodobacterales</taxon>
        <taxon>Paracoccaceae</taxon>
        <taxon>Paracoccus</taxon>
    </lineage>
</organism>
<reference evidence="1" key="1">
    <citation type="submission" date="2018-05" db="EMBL/GenBank/DDBJ databases">
        <title>Reclassification of Methylarcula marina and Methylarcula terricola as Paracoccus methylarcula sp.nov., comb.nov. and Paracoccus terricola comb.nov.</title>
        <authorList>
            <person name="Shmareva M.N."/>
            <person name="Doronina N.V."/>
            <person name="Vasilenko O.V."/>
            <person name="Tarlachkov S.V."/>
            <person name="Trotsenko Y.A."/>
        </authorList>
    </citation>
    <scope>NUCLEOTIDE SEQUENCE [LARGE SCALE GENOMIC DNA]</scope>
    <source>
        <strain evidence="1">VKM B-2159</strain>
    </source>
</reference>